<dbReference type="EMBL" id="JBHSWI010000001">
    <property type="protein sequence ID" value="MFC6647073.1"/>
    <property type="molecule type" value="Genomic_DNA"/>
</dbReference>
<keyword evidence="3" id="KW-1185">Reference proteome</keyword>
<gene>
    <name evidence="2" type="ORF">ACFQBQ_16125</name>
</gene>
<evidence type="ECO:0000256" key="1">
    <source>
        <dbReference type="SAM" id="MobiDB-lite"/>
    </source>
</evidence>
<proteinExistence type="predicted"/>
<name>A0ABW1ZDI0_9BACT</name>
<feature type="region of interest" description="Disordered" evidence="1">
    <location>
        <begin position="44"/>
        <end position="68"/>
    </location>
</feature>
<evidence type="ECO:0000313" key="3">
    <source>
        <dbReference type="Proteomes" id="UP001596391"/>
    </source>
</evidence>
<dbReference type="Proteomes" id="UP001596391">
    <property type="component" value="Unassembled WGS sequence"/>
</dbReference>
<sequence length="68" mass="7746">MLKLLNTKLLIAILAALTLLASAVLYQRHEAEHRKKEEITIRKTVEENKRKQNSAAGSEGKTWKSYIP</sequence>
<dbReference type="RefSeq" id="WP_263370997.1">
    <property type="nucleotide sequence ID" value="NZ_JAGSYD010000002.1"/>
</dbReference>
<organism evidence="2 3">
    <name type="scientific">Granulicella cerasi</name>
    <dbReference type="NCBI Taxonomy" id="741063"/>
    <lineage>
        <taxon>Bacteria</taxon>
        <taxon>Pseudomonadati</taxon>
        <taxon>Acidobacteriota</taxon>
        <taxon>Terriglobia</taxon>
        <taxon>Terriglobales</taxon>
        <taxon>Acidobacteriaceae</taxon>
        <taxon>Granulicella</taxon>
    </lineage>
</organism>
<comment type="caution">
    <text evidence="2">The sequence shown here is derived from an EMBL/GenBank/DDBJ whole genome shotgun (WGS) entry which is preliminary data.</text>
</comment>
<evidence type="ECO:0000313" key="2">
    <source>
        <dbReference type="EMBL" id="MFC6647073.1"/>
    </source>
</evidence>
<accession>A0ABW1ZDI0</accession>
<protein>
    <submittedName>
        <fullName evidence="2">Uncharacterized protein</fullName>
    </submittedName>
</protein>
<reference evidence="3" key="1">
    <citation type="journal article" date="2019" name="Int. J. Syst. Evol. Microbiol.">
        <title>The Global Catalogue of Microorganisms (GCM) 10K type strain sequencing project: providing services to taxonomists for standard genome sequencing and annotation.</title>
        <authorList>
            <consortium name="The Broad Institute Genomics Platform"/>
            <consortium name="The Broad Institute Genome Sequencing Center for Infectious Disease"/>
            <person name="Wu L."/>
            <person name="Ma J."/>
        </authorList>
    </citation>
    <scope>NUCLEOTIDE SEQUENCE [LARGE SCALE GENOMIC DNA]</scope>
    <source>
        <strain evidence="3">CGMCC 1.16026</strain>
    </source>
</reference>